<dbReference type="Proteomes" id="UP000238823">
    <property type="component" value="Unassembled WGS sequence"/>
</dbReference>
<dbReference type="OrthoDB" id="9822343at2"/>
<accession>A0A2S9YKU4</accession>
<dbReference type="RefSeq" id="WP_106091474.1">
    <property type="nucleotide sequence ID" value="NZ_PVNL01000092.1"/>
</dbReference>
<protein>
    <submittedName>
        <fullName evidence="1">Uncharacterized protein</fullName>
    </submittedName>
</protein>
<dbReference type="EMBL" id="PVNL01000092">
    <property type="protein sequence ID" value="PRQ05656.1"/>
    <property type="molecule type" value="Genomic_DNA"/>
</dbReference>
<proteinExistence type="predicted"/>
<organism evidence="1 2">
    <name type="scientific">Enhygromyxa salina</name>
    <dbReference type="NCBI Taxonomy" id="215803"/>
    <lineage>
        <taxon>Bacteria</taxon>
        <taxon>Pseudomonadati</taxon>
        <taxon>Myxococcota</taxon>
        <taxon>Polyangia</taxon>
        <taxon>Nannocystales</taxon>
        <taxon>Nannocystaceae</taxon>
        <taxon>Enhygromyxa</taxon>
    </lineage>
</organism>
<reference evidence="1 2" key="1">
    <citation type="submission" date="2018-03" db="EMBL/GenBank/DDBJ databases">
        <title>Draft Genome Sequences of the Obligatory Marine Myxobacteria Enhygromyxa salina SWB007.</title>
        <authorList>
            <person name="Poehlein A."/>
            <person name="Moghaddam J.A."/>
            <person name="Harms H."/>
            <person name="Alanjari M."/>
            <person name="Koenig G.M."/>
            <person name="Daniel R."/>
            <person name="Schaeberle T.F."/>
        </authorList>
    </citation>
    <scope>NUCLEOTIDE SEQUENCE [LARGE SCALE GENOMIC DNA]</scope>
    <source>
        <strain evidence="1 2">SWB007</strain>
    </source>
</reference>
<comment type="caution">
    <text evidence="1">The sequence shown here is derived from an EMBL/GenBank/DDBJ whole genome shotgun (WGS) entry which is preliminary data.</text>
</comment>
<sequence>MFALDTLGLIAALTAANIAPPTCPSFPADPAELVPSTATVVLGVDVDALAQTPAGKALLPALRADLQLSEALEILDDCQLSLERTYALTLARDPGDGRFAVVQARGIGTSQTAACLAAELRARNDGAPPWTVEPQTCATSLALADGSRAWLINDYTLVWASGSFIDPVSARLEAREPLALPSTLAREFSRLDRSGHLWLAAQLDDHDRQTLPFPWAQEASSITAAIDLAKGLHATFTISAPNVAATANIRELTIAGLLDLDARLDEYGVEHQLRERARVGIVDGVVGAELTLNQAELHSIRTNIAEKLHGRGPV</sequence>
<evidence type="ECO:0000313" key="1">
    <source>
        <dbReference type="EMBL" id="PRQ05656.1"/>
    </source>
</evidence>
<gene>
    <name evidence="1" type="ORF">ENSA7_45460</name>
</gene>
<evidence type="ECO:0000313" key="2">
    <source>
        <dbReference type="Proteomes" id="UP000238823"/>
    </source>
</evidence>
<dbReference type="AlphaFoldDB" id="A0A2S9YKU4"/>
<name>A0A2S9YKU4_9BACT</name>